<dbReference type="EMBL" id="JAQQWI010000009">
    <property type="protein sequence ID" value="KAK8023192.1"/>
    <property type="molecule type" value="Genomic_DNA"/>
</dbReference>
<protein>
    <submittedName>
        <fullName evidence="1">Uncharacterized protein</fullName>
    </submittedName>
</protein>
<organism evidence="1 2">
    <name type="scientific">Apiospora marii</name>
    <dbReference type="NCBI Taxonomy" id="335849"/>
    <lineage>
        <taxon>Eukaryota</taxon>
        <taxon>Fungi</taxon>
        <taxon>Dikarya</taxon>
        <taxon>Ascomycota</taxon>
        <taxon>Pezizomycotina</taxon>
        <taxon>Sordariomycetes</taxon>
        <taxon>Xylariomycetidae</taxon>
        <taxon>Amphisphaeriales</taxon>
        <taxon>Apiosporaceae</taxon>
        <taxon>Apiospora</taxon>
    </lineage>
</organism>
<sequence>MSTLAVQLLDVLPRPGLIIDNRKPFTVRAERDDLVFHKLQEANVIDHAFLNRRQNSSCLNRALESMFFAAAKDEVRAKLTKAASENDDDDGEGGYLEFVDEVKKKVDWAQKLTSSVFLDFFTAVLRARVAWNDKPRYPAGNKPKDSSASAKAAQALLDIEPGL</sequence>
<keyword evidence="2" id="KW-1185">Reference proteome</keyword>
<evidence type="ECO:0000313" key="2">
    <source>
        <dbReference type="Proteomes" id="UP001396898"/>
    </source>
</evidence>
<reference evidence="1 2" key="1">
    <citation type="submission" date="2023-01" db="EMBL/GenBank/DDBJ databases">
        <title>Analysis of 21 Apiospora genomes using comparative genomics revels a genus with tremendous synthesis potential of carbohydrate active enzymes and secondary metabolites.</title>
        <authorList>
            <person name="Sorensen T."/>
        </authorList>
    </citation>
    <scope>NUCLEOTIDE SEQUENCE [LARGE SCALE GENOMIC DNA]</scope>
    <source>
        <strain evidence="1 2">CBS 20057</strain>
    </source>
</reference>
<evidence type="ECO:0000313" key="1">
    <source>
        <dbReference type="EMBL" id="KAK8023192.1"/>
    </source>
</evidence>
<name>A0ABR1RZ32_9PEZI</name>
<gene>
    <name evidence="1" type="ORF">PG991_007073</name>
</gene>
<proteinExistence type="predicted"/>
<dbReference type="Proteomes" id="UP001396898">
    <property type="component" value="Unassembled WGS sequence"/>
</dbReference>
<comment type="caution">
    <text evidence="1">The sequence shown here is derived from an EMBL/GenBank/DDBJ whole genome shotgun (WGS) entry which is preliminary data.</text>
</comment>
<accession>A0ABR1RZ32</accession>